<feature type="compositionally biased region" description="Polar residues" evidence="1">
    <location>
        <begin position="110"/>
        <end position="120"/>
    </location>
</feature>
<dbReference type="VEuPathDB" id="AmoebaDB:FDP41_003681"/>
<accession>A0A6A5BSH2</accession>
<evidence type="ECO:0000313" key="2">
    <source>
        <dbReference type="EMBL" id="KAF0977028.1"/>
    </source>
</evidence>
<protein>
    <submittedName>
        <fullName evidence="2">Uncharacterized protein</fullName>
    </submittedName>
</protein>
<feature type="region of interest" description="Disordered" evidence="1">
    <location>
        <begin position="339"/>
        <end position="378"/>
    </location>
</feature>
<gene>
    <name evidence="2" type="ORF">FDP41_003681</name>
</gene>
<dbReference type="OrthoDB" id="10416184at2759"/>
<feature type="compositionally biased region" description="Low complexity" evidence="1">
    <location>
        <begin position="91"/>
        <end position="102"/>
    </location>
</feature>
<feature type="compositionally biased region" description="Low complexity" evidence="1">
    <location>
        <begin position="19"/>
        <end position="44"/>
    </location>
</feature>
<feature type="compositionally biased region" description="Polar residues" evidence="1">
    <location>
        <begin position="863"/>
        <end position="883"/>
    </location>
</feature>
<dbReference type="EMBL" id="VFQX01000035">
    <property type="protein sequence ID" value="KAF0977028.1"/>
    <property type="molecule type" value="Genomic_DNA"/>
</dbReference>
<name>A0A6A5BSH2_NAEFO</name>
<reference evidence="2 3" key="1">
    <citation type="journal article" date="2019" name="Sci. Rep.">
        <title>Nanopore sequencing improves the draft genome of the human pathogenic amoeba Naegleria fowleri.</title>
        <authorList>
            <person name="Liechti N."/>
            <person name="Schurch N."/>
            <person name="Bruggmann R."/>
            <person name="Wittwer M."/>
        </authorList>
    </citation>
    <scope>NUCLEOTIDE SEQUENCE [LARGE SCALE GENOMIC DNA]</scope>
    <source>
        <strain evidence="2 3">ATCC 30894</strain>
    </source>
</reference>
<feature type="compositionally biased region" description="Low complexity" evidence="1">
    <location>
        <begin position="150"/>
        <end position="173"/>
    </location>
</feature>
<feature type="compositionally biased region" description="Polar residues" evidence="1">
    <location>
        <begin position="130"/>
        <end position="149"/>
    </location>
</feature>
<dbReference type="AlphaFoldDB" id="A0A6A5BSH2"/>
<feature type="region of interest" description="Disordered" evidence="1">
    <location>
        <begin position="1"/>
        <end position="189"/>
    </location>
</feature>
<feature type="compositionally biased region" description="Polar residues" evidence="1">
    <location>
        <begin position="45"/>
        <end position="60"/>
    </location>
</feature>
<organism evidence="2 3">
    <name type="scientific">Naegleria fowleri</name>
    <name type="common">Brain eating amoeba</name>
    <dbReference type="NCBI Taxonomy" id="5763"/>
    <lineage>
        <taxon>Eukaryota</taxon>
        <taxon>Discoba</taxon>
        <taxon>Heterolobosea</taxon>
        <taxon>Tetramitia</taxon>
        <taxon>Eutetramitia</taxon>
        <taxon>Vahlkampfiidae</taxon>
        <taxon>Naegleria</taxon>
    </lineage>
</organism>
<feature type="compositionally biased region" description="Low complexity" evidence="1">
    <location>
        <begin position="884"/>
        <end position="901"/>
    </location>
</feature>
<dbReference type="Proteomes" id="UP000444721">
    <property type="component" value="Unassembled WGS sequence"/>
</dbReference>
<feature type="compositionally biased region" description="Polar residues" evidence="1">
    <location>
        <begin position="1"/>
        <end position="11"/>
    </location>
</feature>
<evidence type="ECO:0000313" key="3">
    <source>
        <dbReference type="Proteomes" id="UP000444721"/>
    </source>
</evidence>
<comment type="caution">
    <text evidence="2">The sequence shown here is derived from an EMBL/GenBank/DDBJ whole genome shotgun (WGS) entry which is preliminary data.</text>
</comment>
<sequence>MSEPSRLSSIKRSFPNHASSISSNTSSSSSPPPSDRSFPQSSQSLTNHSASPSKMVQSISDAIVVNLPSHHHHDEDHQDDHQQHHHEQHDSQSSSWTLSPSSRNRRKSNQDQYSSISTTPPHHEEPLSWSGDQSPASSIHSSVVTTTRTNSSSHSSSNSSSSNNNNSNSNYYSPLSHHPPHNTLGSSRSMSSPALFSMMDSRGMGSYISHCFGISSRSLHNDSFEMIPLTVLTLWKLEDYGVTSSTTTTTNPHGGVSPAKDFESNPFESVRSNEFHTFLESSDTTTNVPRSTKRRPEMVRGYSYMLMWCPWFNMYDNLFIEFWLVKLDESVVTTSNATHTRSNNFTNSSNNSSNINSSKHSFSQCSPSPSNDGSNNNNFRLLKVRQQAKALSKQPNERFFSGNIWGYSVVLNSPLNQTNESILSQYLANACPSSSTHFFGNDLENLIICFFGPTKLFKFKLNVKKEFHKNYKSKIKSEYVTDVESIDFVEALDYKSLRVHNAITPSSAVTTPTDVFFDVTNTVEEEEEMIDELYHGLFDSTSIISDSARKSLQLMSRIEMIHDHLQGYGFVRCDIHNNCHLYSLQRSDTYVPSPSSANESISDDSFLELQSPRSNTSITTTLSVCERRSCRIAHHSLSLVFFQRQIARKQYLNLKSPTSGRFEMSYSPHSKNHVKIGFEKIGHILPFHVESGKLNMMNHSNIKICKFDENLFLVMEIDEKNMKKQWEHYQLLQQHQPNNYFQTMNVTSSHESSSPPPFIIERNLMMEANQDKEFDALQFFKFYILDLSKSDDVKLSRLFTSYDATHPTSHATISQFSSSKIHEAYLKISTPKTVKNQSIISNSTISHNSFLHMNNLNRNQLTTSDTISHTNDTNDHNNVQFSLQEPHPSSPPSKQQLSPQPNNQFSLQVNLQHNMLPVYKNQKSKKKRFDTEFTFEKLISHMIVFRGDIHKNPHQYTIALFYNVKGDLKFFSSQHDFTGIGEFSKLRGKWFDFIHFTHVVSRSKTLFDQANLILNARMKSEGNYVVSGLGFPDVLLSCFK</sequence>
<dbReference type="GeneID" id="68110899"/>
<dbReference type="RefSeq" id="XP_044561741.1">
    <property type="nucleotide sequence ID" value="XM_044707012.1"/>
</dbReference>
<dbReference type="VEuPathDB" id="AmoebaDB:NF0125540"/>
<feature type="region of interest" description="Disordered" evidence="1">
    <location>
        <begin position="863"/>
        <end position="902"/>
    </location>
</feature>
<feature type="compositionally biased region" description="Basic and acidic residues" evidence="1">
    <location>
        <begin position="72"/>
        <end position="90"/>
    </location>
</feature>
<dbReference type="VEuPathDB" id="AmoebaDB:NfTy_065130"/>
<evidence type="ECO:0000256" key="1">
    <source>
        <dbReference type="SAM" id="MobiDB-lite"/>
    </source>
</evidence>
<keyword evidence="3" id="KW-1185">Reference proteome</keyword>
<proteinExistence type="predicted"/>
<feature type="compositionally biased region" description="Low complexity" evidence="1">
    <location>
        <begin position="342"/>
        <end position="378"/>
    </location>
</feature>